<dbReference type="PROSITE" id="PS51138">
    <property type="entry name" value="ENT"/>
    <property type="match status" value="1"/>
</dbReference>
<evidence type="ECO:0000313" key="5">
    <source>
        <dbReference type="Proteomes" id="UP001345219"/>
    </source>
</evidence>
<dbReference type="Pfam" id="PF05641">
    <property type="entry name" value="Agenet"/>
    <property type="match status" value="1"/>
</dbReference>
<name>A0AAN7JWW1_9MYRT</name>
<comment type="subcellular location">
    <subcellularLocation>
        <location evidence="1">Nucleus</location>
    </subcellularLocation>
</comment>
<feature type="domain" description="ENT" evidence="3">
    <location>
        <begin position="471"/>
        <end position="559"/>
    </location>
</feature>
<proteinExistence type="predicted"/>
<dbReference type="InterPro" id="IPR005491">
    <property type="entry name" value="ENT_dom"/>
</dbReference>
<protein>
    <recommendedName>
        <fullName evidence="3">ENT domain-containing protein</fullName>
    </recommendedName>
</protein>
<reference evidence="4 5" key="1">
    <citation type="journal article" date="2023" name="Hortic Res">
        <title>Pangenome of water caltrop reveals structural variations and asymmetric subgenome divergence after allopolyploidization.</title>
        <authorList>
            <person name="Zhang X."/>
            <person name="Chen Y."/>
            <person name="Wang L."/>
            <person name="Yuan Y."/>
            <person name="Fang M."/>
            <person name="Shi L."/>
            <person name="Lu R."/>
            <person name="Comes H.P."/>
            <person name="Ma Y."/>
            <person name="Chen Y."/>
            <person name="Huang G."/>
            <person name="Zhou Y."/>
            <person name="Zheng Z."/>
            <person name="Qiu Y."/>
        </authorList>
    </citation>
    <scope>NUCLEOTIDE SEQUENCE [LARGE SCALE GENOMIC DNA]</scope>
    <source>
        <tissue evidence="4">Roots</tissue>
    </source>
</reference>
<accession>A0AAN7JWW1</accession>
<dbReference type="PANTHER" id="PTHR31917:SF5">
    <property type="entry name" value="OS02G0204500 PROTEIN"/>
    <property type="match status" value="1"/>
</dbReference>
<keyword evidence="5" id="KW-1185">Reference proteome</keyword>
<evidence type="ECO:0000256" key="1">
    <source>
        <dbReference type="ARBA" id="ARBA00004123"/>
    </source>
</evidence>
<sequence>MEPGLFEGTLLDARVSIHGMVQDVRSLNEAIFIKIIYARDGIGSLLRAAFRYNNILEGEFVAVVRATWFASEQGWQQVLIELQEIKSRQSFLFHERTPGCEGVACVLQSDRLRFIFEALFDRLNHAGTFERLHRVTEHILLEKNLLILVGNTVTMKLKKGTRVEVLKKEEVSIGAWHAAEIISGNGHNYYVKYSLNLRSNEAKVERVPRKAIRPCPPSVQVFGFWEVGDIAELYHNRSWKTAIIIEVNGTHNYYVRLIGLREELNCHCYQLRVRQIWKDDKWFVLAKGAQSRSTERKLLQGSREKLYALNSCFSTEPNNEVPVPCVPSKERMKRKPHFQAHQMGPQKRRASEKAVSDMQILLNNPLSFTKVDITKKSLGDYNFHSSSRNGRHGLVKMDVGKNDSFYYRSSMTIDADGCTSSVGSCTANGGDMVCGSINHWNRENTDEISDAESSCGKEYQEKVTRNGKENSLARSHSSELHAYSRTIRALFASGPFSWEDEIHISNLRQSLHISADEHLTLMMVPKQISWPWSDTYWLFPKALKLWGWISELMYILREKVLKGYC</sequence>
<dbReference type="EMBL" id="JAXIOK010000015">
    <property type="protein sequence ID" value="KAK4754285.1"/>
    <property type="molecule type" value="Genomic_DNA"/>
</dbReference>
<dbReference type="AlphaFoldDB" id="A0AAN7JWW1"/>
<keyword evidence="2" id="KW-0539">Nucleus</keyword>
<dbReference type="SMART" id="SM00743">
    <property type="entry name" value="Agenet"/>
    <property type="match status" value="2"/>
</dbReference>
<dbReference type="GO" id="GO:0005634">
    <property type="term" value="C:nucleus"/>
    <property type="evidence" value="ECO:0007669"/>
    <property type="project" value="UniProtKB-SubCell"/>
</dbReference>
<comment type="caution">
    <text evidence="4">The sequence shown here is derived from an EMBL/GenBank/DDBJ whole genome shotgun (WGS) entry which is preliminary data.</text>
</comment>
<dbReference type="InterPro" id="IPR014002">
    <property type="entry name" value="Agenet_dom_plant"/>
</dbReference>
<dbReference type="Gene3D" id="1.10.1240.40">
    <property type="entry name" value="ENT domain"/>
    <property type="match status" value="1"/>
</dbReference>
<gene>
    <name evidence="4" type="ORF">SAY87_002389</name>
</gene>
<dbReference type="PANTHER" id="PTHR31917">
    <property type="entry name" value="AGENET DOMAIN-CONTAINING PROTEIN-RELATED"/>
    <property type="match status" value="1"/>
</dbReference>
<dbReference type="SUPFAM" id="SSF158639">
    <property type="entry name" value="ENT-like"/>
    <property type="match status" value="1"/>
</dbReference>
<organism evidence="4 5">
    <name type="scientific">Trapa incisa</name>
    <dbReference type="NCBI Taxonomy" id="236973"/>
    <lineage>
        <taxon>Eukaryota</taxon>
        <taxon>Viridiplantae</taxon>
        <taxon>Streptophyta</taxon>
        <taxon>Embryophyta</taxon>
        <taxon>Tracheophyta</taxon>
        <taxon>Spermatophyta</taxon>
        <taxon>Magnoliopsida</taxon>
        <taxon>eudicotyledons</taxon>
        <taxon>Gunneridae</taxon>
        <taxon>Pentapetalae</taxon>
        <taxon>rosids</taxon>
        <taxon>malvids</taxon>
        <taxon>Myrtales</taxon>
        <taxon>Lythraceae</taxon>
        <taxon>Trapa</taxon>
    </lineage>
</organism>
<dbReference type="SMART" id="SM01191">
    <property type="entry name" value="ENT"/>
    <property type="match status" value="1"/>
</dbReference>
<dbReference type="InterPro" id="IPR036142">
    <property type="entry name" value="ENT_dom-like_sf"/>
</dbReference>
<dbReference type="Proteomes" id="UP001345219">
    <property type="component" value="Chromosome 2"/>
</dbReference>
<evidence type="ECO:0000259" key="3">
    <source>
        <dbReference type="PROSITE" id="PS51138"/>
    </source>
</evidence>
<evidence type="ECO:0000313" key="4">
    <source>
        <dbReference type="EMBL" id="KAK4754285.1"/>
    </source>
</evidence>
<dbReference type="InterPro" id="IPR008395">
    <property type="entry name" value="Agenet-like_dom"/>
</dbReference>
<evidence type="ECO:0000256" key="2">
    <source>
        <dbReference type="ARBA" id="ARBA00023242"/>
    </source>
</evidence>